<evidence type="ECO:0000313" key="1">
    <source>
        <dbReference type="EMBL" id="GAA5252563.1"/>
    </source>
</evidence>
<gene>
    <name evidence="1" type="ORF">KNCP2_08510</name>
</gene>
<keyword evidence="2" id="KW-1185">Reference proteome</keyword>
<dbReference type="Gene3D" id="3.40.80.10">
    <property type="entry name" value="Peptidoglycan recognition protein-like"/>
    <property type="match status" value="1"/>
</dbReference>
<organism evidence="1 2">
    <name type="scientific">Candidatus Rickettsia kedanie</name>
    <dbReference type="NCBI Taxonomy" id="3115352"/>
    <lineage>
        <taxon>Bacteria</taxon>
        <taxon>Pseudomonadati</taxon>
        <taxon>Pseudomonadota</taxon>
        <taxon>Alphaproteobacteria</taxon>
        <taxon>Rickettsiales</taxon>
        <taxon>Rickettsiaceae</taxon>
        <taxon>Rickettsieae</taxon>
        <taxon>Rickettsia</taxon>
        <taxon>spotted fever group</taxon>
    </lineage>
</organism>
<dbReference type="InterPro" id="IPR036366">
    <property type="entry name" value="PGBDSf"/>
</dbReference>
<comment type="caution">
    <text evidence="1">The sequence shown here is derived from an EMBL/GenBank/DDBJ whole genome shotgun (WGS) entry which is preliminary data.</text>
</comment>
<evidence type="ECO:0000313" key="2">
    <source>
        <dbReference type="Proteomes" id="UP001628124"/>
    </source>
</evidence>
<name>A0ABP9TWE1_9RICK</name>
<dbReference type="Gene3D" id="1.10.101.10">
    <property type="entry name" value="PGBD-like superfamily/PGBD"/>
    <property type="match status" value="1"/>
</dbReference>
<dbReference type="InterPro" id="IPR036505">
    <property type="entry name" value="Amidase/PGRP_sf"/>
</dbReference>
<protein>
    <recommendedName>
        <fullName evidence="3">Peptidoglycan binding-like domain-containing protein</fullName>
    </recommendedName>
</protein>
<sequence>MLINDAKSDFAEEQIEQLCKFLEDIKVRYPDLDLKHDLVGLGEVTVNREGNAHIASGSKFPWKELAEAGFGRYFETTQDQKSKVLLSPDSTGEQVDTLQTKLKAYGYGVESTSTFDQITQQSRQSI</sequence>
<accession>A0ABP9TWE1</accession>
<evidence type="ECO:0008006" key="3">
    <source>
        <dbReference type="Google" id="ProtNLM"/>
    </source>
</evidence>
<dbReference type="Proteomes" id="UP001628124">
    <property type="component" value="Unassembled WGS sequence"/>
</dbReference>
<dbReference type="EMBL" id="BAABMM010000034">
    <property type="protein sequence ID" value="GAA5252563.1"/>
    <property type="molecule type" value="Genomic_DNA"/>
</dbReference>
<proteinExistence type="predicted"/>
<reference evidence="1 2" key="1">
    <citation type="journal article" date="2024" name="Microbiol. Immunol.">
        <title>Discovery of a novel spotted fever group Rickettsia, 'Candidatus Rickettsia kedanie,' in unfed larval chigger mites, Leptotrombidium scutellare.</title>
        <authorList>
            <person name="Ogawa M."/>
            <person name="Matsutani M."/>
            <person name="Katayama T."/>
            <person name="Takada N."/>
            <person name="Noda S."/>
            <person name="Takahashi M."/>
            <person name="Kageyama D."/>
            <person name="Hanaoka N."/>
            <person name="Ebihara H."/>
        </authorList>
    </citation>
    <scope>NUCLEOTIDE SEQUENCE [LARGE SCALE GENOMIC DNA]</scope>
    <source>
        <strain evidence="1 2">KNCP2-13</strain>
    </source>
</reference>